<dbReference type="Gene3D" id="3.40.1280.10">
    <property type="match status" value="1"/>
</dbReference>
<keyword evidence="1 5" id="KW-0489">Methyltransferase</keyword>
<organism evidence="5 6">
    <name type="scientific">Litorivicinus lipolyticus</name>
    <dbReference type="NCBI Taxonomy" id="418701"/>
    <lineage>
        <taxon>Bacteria</taxon>
        <taxon>Pseudomonadati</taxon>
        <taxon>Pseudomonadota</taxon>
        <taxon>Gammaproteobacteria</taxon>
        <taxon>Oceanospirillales</taxon>
        <taxon>Litorivicinaceae</taxon>
        <taxon>Litorivicinus</taxon>
    </lineage>
</organism>
<evidence type="ECO:0000313" key="5">
    <source>
        <dbReference type="EMBL" id="QGG79421.1"/>
    </source>
</evidence>
<gene>
    <name evidence="5" type="primary">rlmB</name>
    <name evidence="5" type="ORF">GH975_02095</name>
</gene>
<dbReference type="NCBIfam" id="TIGR00186">
    <property type="entry name" value="rRNA_methyl_3"/>
    <property type="match status" value="1"/>
</dbReference>
<evidence type="ECO:0000256" key="3">
    <source>
        <dbReference type="SAM" id="Phobius"/>
    </source>
</evidence>
<keyword evidence="3" id="KW-1133">Transmembrane helix</keyword>
<dbReference type="GO" id="GO:0005829">
    <property type="term" value="C:cytosol"/>
    <property type="evidence" value="ECO:0007669"/>
    <property type="project" value="TreeGrafter"/>
</dbReference>
<proteinExistence type="predicted"/>
<protein>
    <submittedName>
        <fullName evidence="5">23S rRNA (Guanosine(2251)-2'-O)-methyltransferase RlmB</fullName>
    </submittedName>
</protein>
<evidence type="ECO:0000256" key="1">
    <source>
        <dbReference type="ARBA" id="ARBA00022603"/>
    </source>
</evidence>
<dbReference type="GO" id="GO:0006396">
    <property type="term" value="P:RNA processing"/>
    <property type="evidence" value="ECO:0007669"/>
    <property type="project" value="InterPro"/>
</dbReference>
<keyword evidence="3" id="KW-0812">Transmembrane</keyword>
<dbReference type="RefSeq" id="WP_153712925.1">
    <property type="nucleotide sequence ID" value="NZ_CP045871.1"/>
</dbReference>
<dbReference type="CDD" id="cd18103">
    <property type="entry name" value="SpoU-like_RlmB"/>
    <property type="match status" value="1"/>
</dbReference>
<dbReference type="EMBL" id="CP045871">
    <property type="protein sequence ID" value="QGG79421.1"/>
    <property type="molecule type" value="Genomic_DNA"/>
</dbReference>
<dbReference type="Pfam" id="PF00588">
    <property type="entry name" value="SpoU_methylase"/>
    <property type="match status" value="1"/>
</dbReference>
<keyword evidence="3" id="KW-0472">Membrane</keyword>
<name>A0A5Q2QAV3_9GAMM</name>
<reference evidence="5 6" key="1">
    <citation type="submission" date="2019-11" db="EMBL/GenBank/DDBJ databases">
        <authorList>
            <person name="Khan S.A."/>
            <person name="Jeon C.O."/>
            <person name="Chun B.H."/>
        </authorList>
    </citation>
    <scope>NUCLEOTIDE SEQUENCE [LARGE SCALE GENOMIC DNA]</scope>
    <source>
        <strain evidence="5 6">IMCC 1097</strain>
    </source>
</reference>
<dbReference type="GO" id="GO:0032259">
    <property type="term" value="P:methylation"/>
    <property type="evidence" value="ECO:0007669"/>
    <property type="project" value="UniProtKB-KW"/>
</dbReference>
<dbReference type="AlphaFoldDB" id="A0A5Q2QAV3"/>
<dbReference type="PANTHER" id="PTHR46429:SF1">
    <property type="entry name" value="23S RRNA (GUANOSINE-2'-O-)-METHYLTRANSFERASE RLMB"/>
    <property type="match status" value="1"/>
</dbReference>
<dbReference type="GO" id="GO:0008173">
    <property type="term" value="F:RNA methyltransferase activity"/>
    <property type="evidence" value="ECO:0007669"/>
    <property type="project" value="InterPro"/>
</dbReference>
<evidence type="ECO:0000256" key="2">
    <source>
        <dbReference type="ARBA" id="ARBA00022679"/>
    </source>
</evidence>
<dbReference type="OrthoDB" id="9785673at2"/>
<accession>A0A5Q2QAV3</accession>
<feature type="transmembrane region" description="Helical" evidence="3">
    <location>
        <begin position="213"/>
        <end position="235"/>
    </location>
</feature>
<dbReference type="InterPro" id="IPR029026">
    <property type="entry name" value="tRNA_m1G_MTases_N"/>
</dbReference>
<keyword evidence="2 5" id="KW-0808">Transferase</keyword>
<dbReference type="PANTHER" id="PTHR46429">
    <property type="entry name" value="23S RRNA (GUANOSINE-2'-O-)-METHYLTRANSFERASE RLMB"/>
    <property type="match status" value="1"/>
</dbReference>
<dbReference type="Proteomes" id="UP000388235">
    <property type="component" value="Chromosome"/>
</dbReference>
<dbReference type="KEGG" id="llp:GH975_02095"/>
<keyword evidence="6" id="KW-1185">Reference proteome</keyword>
<dbReference type="InterPro" id="IPR004441">
    <property type="entry name" value="rRNA_MeTrfase_TrmH"/>
</dbReference>
<dbReference type="InterPro" id="IPR029028">
    <property type="entry name" value="Alpha/beta_knot_MTases"/>
</dbReference>
<sequence length="243" mass="25324">MNESIVGWHAAMALIERSPARVQQVLVLDSLAPARFEQLQQAGVTFTALPKAQFLKQGNTYEDVAHQGIAVIASPSAALPEGALAELLGGVDTPLLLALDGVTDPRNLGAILRSAEAAGVTAVIQPKDNSAALNQAARKTACGAAELVPLVTVTNLKRTLEKLRKDGFWVSGAAGEGAIDAFKADLTGPRVIVVGSEGRGLRKGVRDACDEMVAIPMVGAISSLNVSVATGVLLFEALRQRRS</sequence>
<dbReference type="InterPro" id="IPR001537">
    <property type="entry name" value="SpoU_MeTrfase"/>
</dbReference>
<evidence type="ECO:0000259" key="4">
    <source>
        <dbReference type="Pfam" id="PF00588"/>
    </source>
</evidence>
<dbReference type="InterPro" id="IPR029064">
    <property type="entry name" value="Ribosomal_eL30-like_sf"/>
</dbReference>
<evidence type="ECO:0000313" key="6">
    <source>
        <dbReference type="Proteomes" id="UP000388235"/>
    </source>
</evidence>
<feature type="domain" description="tRNA/rRNA methyltransferase SpoU type" evidence="4">
    <location>
        <begin position="95"/>
        <end position="235"/>
    </location>
</feature>
<dbReference type="GO" id="GO:0003723">
    <property type="term" value="F:RNA binding"/>
    <property type="evidence" value="ECO:0007669"/>
    <property type="project" value="InterPro"/>
</dbReference>
<dbReference type="SUPFAM" id="SSF75217">
    <property type="entry name" value="alpha/beta knot"/>
    <property type="match status" value="1"/>
</dbReference>
<dbReference type="SUPFAM" id="SSF55315">
    <property type="entry name" value="L30e-like"/>
    <property type="match status" value="1"/>
</dbReference>